<name>A0A2S0RGQ3_9FLAO</name>
<dbReference type="KEGG" id="fmg:HYN48_10490"/>
<dbReference type="EMBL" id="CP028811">
    <property type="protein sequence ID" value="AWA30480.1"/>
    <property type="molecule type" value="Genomic_DNA"/>
</dbReference>
<protein>
    <submittedName>
        <fullName evidence="1">Uncharacterized protein</fullName>
    </submittedName>
</protein>
<dbReference type="Proteomes" id="UP000244193">
    <property type="component" value="Chromosome"/>
</dbReference>
<evidence type="ECO:0000313" key="2">
    <source>
        <dbReference type="Proteomes" id="UP000244193"/>
    </source>
</evidence>
<keyword evidence="2" id="KW-1185">Reference proteome</keyword>
<reference evidence="1 2" key="1">
    <citation type="submission" date="2018-04" db="EMBL/GenBank/DDBJ databases">
        <title>Genome sequencing of Flavobacterium sp. HYN0048.</title>
        <authorList>
            <person name="Yi H."/>
            <person name="Baek C."/>
        </authorList>
    </citation>
    <scope>NUCLEOTIDE SEQUENCE [LARGE SCALE GENOMIC DNA]</scope>
    <source>
        <strain evidence="1 2">HYN0048</strain>
    </source>
</reference>
<proteinExistence type="predicted"/>
<accession>A0A2S0RGQ3</accession>
<organism evidence="1 2">
    <name type="scientific">Flavobacterium magnum</name>
    <dbReference type="NCBI Taxonomy" id="2162713"/>
    <lineage>
        <taxon>Bacteria</taxon>
        <taxon>Pseudomonadati</taxon>
        <taxon>Bacteroidota</taxon>
        <taxon>Flavobacteriia</taxon>
        <taxon>Flavobacteriales</taxon>
        <taxon>Flavobacteriaceae</taxon>
        <taxon>Flavobacterium</taxon>
    </lineage>
</organism>
<dbReference type="OrthoDB" id="1373894at2"/>
<sequence length="60" mass="6988">MKRAWYITLALVVVTAVSGYLFITDANDHNECETKKMVTIDKHGNQVITEKHICREKYNF</sequence>
<evidence type="ECO:0000313" key="1">
    <source>
        <dbReference type="EMBL" id="AWA30480.1"/>
    </source>
</evidence>
<dbReference type="AlphaFoldDB" id="A0A2S0RGQ3"/>
<gene>
    <name evidence="1" type="ORF">HYN48_10490</name>
</gene>
<dbReference type="RefSeq" id="WP_108371461.1">
    <property type="nucleotide sequence ID" value="NZ_CP028811.1"/>
</dbReference>